<sequence>MKTLIAHSAIAAAMGIMAAGSTLAIPAAAQAQAPAVANNTVAPPLTALDAQFRAIADEEWAWRSQEMPSRGSARFPDVSAEGQARRLAYWLNVQQRLNAISLNDLSPQERTNYSVYKHQIDSFVEDIQFGLYEMPFTADSSFWSGVSGMANGTFSSVADYERYLDRLRAAPAHFDQQIVNMRAGIARGFVQPREALSGRDISISTISEATNPVENQLYGPFKFMSGISEADQQRLRAEAVQVIGQIAVPAFQNLLTFYRGEYLPATRATLGADKLPNGEAFYQSQIRQYTSIDMTPDEIHQIGLAEVARLRAEMETVMRSTGWTGTFNEFTRFLKTDKQFTYDEPEHLLWHAAWVVKKVDGKMAQYFELQPRQTFDVSEIPANIAPFYTAGRGNCSFNTYDLPSRPRYNIPALTVHECNPGHAWHGKMRSELPALPAWRLGANISAFGEGWGLYTEKLGVEMGVYENAYEDFGRLNYEMWRAARLVIDTGLHSKGWSRDQALAYLTNNTALSDHEIRTEIDRYITWPGQALAYKLGQIEIIRLRAKAEAELGSDFDIRKFHDKLIGLIVATIPAMTAEMEAFITEQKANTAP</sequence>
<name>A0ABN0YCJ2_9CAUL</name>
<organism evidence="2 3">
    <name type="scientific">Brevundimonas terrae</name>
    <dbReference type="NCBI Taxonomy" id="363631"/>
    <lineage>
        <taxon>Bacteria</taxon>
        <taxon>Pseudomonadati</taxon>
        <taxon>Pseudomonadota</taxon>
        <taxon>Alphaproteobacteria</taxon>
        <taxon>Caulobacterales</taxon>
        <taxon>Caulobacteraceae</taxon>
        <taxon>Brevundimonas</taxon>
    </lineage>
</organism>
<evidence type="ECO:0000313" key="2">
    <source>
        <dbReference type="EMBL" id="GAA0391071.1"/>
    </source>
</evidence>
<evidence type="ECO:0000313" key="3">
    <source>
        <dbReference type="Proteomes" id="UP001500791"/>
    </source>
</evidence>
<feature type="chain" id="PRO_5046020404" evidence="1">
    <location>
        <begin position="25"/>
        <end position="592"/>
    </location>
</feature>
<dbReference type="Pfam" id="PF05960">
    <property type="entry name" value="DUF885"/>
    <property type="match status" value="1"/>
</dbReference>
<gene>
    <name evidence="2" type="ORF">GCM10009093_17140</name>
</gene>
<dbReference type="PANTHER" id="PTHR33361:SF2">
    <property type="entry name" value="DUF885 DOMAIN-CONTAINING PROTEIN"/>
    <property type="match status" value="1"/>
</dbReference>
<feature type="signal peptide" evidence="1">
    <location>
        <begin position="1"/>
        <end position="24"/>
    </location>
</feature>
<dbReference type="Proteomes" id="UP001500791">
    <property type="component" value="Unassembled WGS sequence"/>
</dbReference>
<proteinExistence type="predicted"/>
<keyword evidence="1" id="KW-0732">Signal</keyword>
<dbReference type="RefSeq" id="WP_167176793.1">
    <property type="nucleotide sequence ID" value="NZ_BAAAEJ010000007.1"/>
</dbReference>
<evidence type="ECO:0000256" key="1">
    <source>
        <dbReference type="SAM" id="SignalP"/>
    </source>
</evidence>
<dbReference type="PANTHER" id="PTHR33361">
    <property type="entry name" value="GLR0591 PROTEIN"/>
    <property type="match status" value="1"/>
</dbReference>
<dbReference type="EMBL" id="BAAAEJ010000007">
    <property type="protein sequence ID" value="GAA0391071.1"/>
    <property type="molecule type" value="Genomic_DNA"/>
</dbReference>
<comment type="caution">
    <text evidence="2">The sequence shown here is derived from an EMBL/GenBank/DDBJ whole genome shotgun (WGS) entry which is preliminary data.</text>
</comment>
<protein>
    <submittedName>
        <fullName evidence="2">DUF885 family protein</fullName>
    </submittedName>
</protein>
<dbReference type="InterPro" id="IPR010281">
    <property type="entry name" value="DUF885"/>
</dbReference>
<reference evidence="2 3" key="1">
    <citation type="journal article" date="2019" name="Int. J. Syst. Evol. Microbiol.">
        <title>The Global Catalogue of Microorganisms (GCM) 10K type strain sequencing project: providing services to taxonomists for standard genome sequencing and annotation.</title>
        <authorList>
            <consortium name="The Broad Institute Genomics Platform"/>
            <consortium name="The Broad Institute Genome Sequencing Center for Infectious Disease"/>
            <person name="Wu L."/>
            <person name="Ma J."/>
        </authorList>
    </citation>
    <scope>NUCLEOTIDE SEQUENCE [LARGE SCALE GENOMIC DNA]</scope>
    <source>
        <strain evidence="2 3">JCM 13476</strain>
    </source>
</reference>
<keyword evidence="3" id="KW-1185">Reference proteome</keyword>
<accession>A0ABN0YCJ2</accession>